<reference evidence="1 2" key="1">
    <citation type="journal article" date="2017" name="Nat. Commun.">
        <title>Genome assembly with in vitro proximity ligation data and whole-genome triplication in lettuce.</title>
        <authorList>
            <person name="Reyes-Chin-Wo S."/>
            <person name="Wang Z."/>
            <person name="Yang X."/>
            <person name="Kozik A."/>
            <person name="Arikit S."/>
            <person name="Song C."/>
            <person name="Xia L."/>
            <person name="Froenicke L."/>
            <person name="Lavelle D.O."/>
            <person name="Truco M.J."/>
            <person name="Xia R."/>
            <person name="Zhu S."/>
            <person name="Xu C."/>
            <person name="Xu H."/>
            <person name="Xu X."/>
            <person name="Cox K."/>
            <person name="Korf I."/>
            <person name="Meyers B.C."/>
            <person name="Michelmore R.W."/>
        </authorList>
    </citation>
    <scope>NUCLEOTIDE SEQUENCE [LARGE SCALE GENOMIC DNA]</scope>
    <source>
        <strain evidence="2">cv. Salinas</strain>
        <tissue evidence="1">Seedlings</tissue>
    </source>
</reference>
<sequence length="134" mass="14949">MSLENASQSFYMGVSQVDMMPQLSVCDPLGTTTTKGYPKLASRIKSSLEAPQKRTFSYCQGLSHYATSCSKRKKLLGKDIGVTGCPLWDNEDKVQLVPFRLKSYLFVSYNGFIRTFFCKSTLGVVMFSARVAKC</sequence>
<dbReference type="AlphaFoldDB" id="A0A9R1VJS2"/>
<accession>A0A9R1VJS2</accession>
<gene>
    <name evidence="1" type="ORF">LSAT_V11C500297420</name>
</gene>
<dbReference type="Proteomes" id="UP000235145">
    <property type="component" value="Unassembled WGS sequence"/>
</dbReference>
<proteinExistence type="predicted"/>
<protein>
    <submittedName>
        <fullName evidence="1">Uncharacterized protein</fullName>
    </submittedName>
</protein>
<name>A0A9R1VJS2_LACSA</name>
<dbReference type="EMBL" id="NBSK02000005">
    <property type="protein sequence ID" value="KAJ0207313.1"/>
    <property type="molecule type" value="Genomic_DNA"/>
</dbReference>
<evidence type="ECO:0000313" key="1">
    <source>
        <dbReference type="EMBL" id="KAJ0207313.1"/>
    </source>
</evidence>
<keyword evidence="2" id="KW-1185">Reference proteome</keyword>
<comment type="caution">
    <text evidence="1">The sequence shown here is derived from an EMBL/GenBank/DDBJ whole genome shotgun (WGS) entry which is preliminary data.</text>
</comment>
<evidence type="ECO:0000313" key="2">
    <source>
        <dbReference type="Proteomes" id="UP000235145"/>
    </source>
</evidence>
<organism evidence="1 2">
    <name type="scientific">Lactuca sativa</name>
    <name type="common">Garden lettuce</name>
    <dbReference type="NCBI Taxonomy" id="4236"/>
    <lineage>
        <taxon>Eukaryota</taxon>
        <taxon>Viridiplantae</taxon>
        <taxon>Streptophyta</taxon>
        <taxon>Embryophyta</taxon>
        <taxon>Tracheophyta</taxon>
        <taxon>Spermatophyta</taxon>
        <taxon>Magnoliopsida</taxon>
        <taxon>eudicotyledons</taxon>
        <taxon>Gunneridae</taxon>
        <taxon>Pentapetalae</taxon>
        <taxon>asterids</taxon>
        <taxon>campanulids</taxon>
        <taxon>Asterales</taxon>
        <taxon>Asteraceae</taxon>
        <taxon>Cichorioideae</taxon>
        <taxon>Cichorieae</taxon>
        <taxon>Lactucinae</taxon>
        <taxon>Lactuca</taxon>
    </lineage>
</organism>